<accession>A0ABD1ES68</accession>
<feature type="domain" description="PIH1D1/2/3 CS-like" evidence="5">
    <location>
        <begin position="233"/>
        <end position="302"/>
    </location>
</feature>
<dbReference type="InterPro" id="IPR012981">
    <property type="entry name" value="PIH1_N"/>
</dbReference>
<evidence type="ECO:0000256" key="3">
    <source>
        <dbReference type="ARBA" id="ARBA00046233"/>
    </source>
</evidence>
<evidence type="ECO:0000313" key="7">
    <source>
        <dbReference type="Proteomes" id="UP001566132"/>
    </source>
</evidence>
<dbReference type="Pfam" id="PF18201">
    <property type="entry name" value="PIH1_CS"/>
    <property type="match status" value="1"/>
</dbReference>
<comment type="function">
    <text evidence="3">Involved in the assembly of C/D box small nucleolar ribonucleoprotein (snoRNP) particles. Recruits the SWI/SNF complex to the core promoter of rRNA genes and enhances pre-rRNA transcription. Mediates interaction of TELO2 with the R2TP complex which is necessary for the stability of MTOR and SMG1. Positively regulates the assembly and activity of the mTORC1 complex.</text>
</comment>
<reference evidence="6 7" key="1">
    <citation type="submission" date="2024-05" db="EMBL/GenBank/DDBJ databases">
        <title>Genetic variation in Jamaican populations of the coffee berry borer (Hypothenemus hampei).</title>
        <authorList>
            <person name="Errbii M."/>
            <person name="Myrie A."/>
        </authorList>
    </citation>
    <scope>NUCLEOTIDE SEQUENCE [LARGE SCALE GENOMIC DNA]</scope>
    <source>
        <strain evidence="6">JA-Hopewell-2020-01-JO</strain>
        <tissue evidence="6">Whole body</tissue>
    </source>
</reference>
<evidence type="ECO:0000313" key="6">
    <source>
        <dbReference type="EMBL" id="KAL1498300.1"/>
    </source>
</evidence>
<dbReference type="Proteomes" id="UP001566132">
    <property type="component" value="Unassembled WGS sequence"/>
</dbReference>
<name>A0ABD1ES68_HYPHA</name>
<sequence>MSNSKAIFLDVDSSIVENNLRLEKNSEDEFNKLFEGADYEYPSKVVKPHPGLCIKAKEISSDVKVFVNICTTDAIPPPKDISETELEELIEGEDASDFRVPMSIGEIRKEKDKSDNDAKVVDIAIHPSFLKKIEYFPLFKNFFIAVVFQGILDKHGLLCADKKIILTNRKAFGTLQMHRIQQRDVDEKMGKIKENNVIEQLRGEKKKVVIETLSSVENKYKEPEYRLFKKKIGPNYLYGEFKLPDIISANEITMDIGEDRIVLEAQSKGYFLDIFLPYCVRSEKCSSFFDKAIKVLTVEMPLIGG</sequence>
<evidence type="ECO:0000256" key="2">
    <source>
        <dbReference type="ARBA" id="ARBA00040540"/>
    </source>
</evidence>
<evidence type="ECO:0000259" key="5">
    <source>
        <dbReference type="Pfam" id="PF18201"/>
    </source>
</evidence>
<comment type="similarity">
    <text evidence="1">Belongs to the PIH1 family.</text>
</comment>
<keyword evidence="7" id="KW-1185">Reference proteome</keyword>
<protein>
    <recommendedName>
        <fullName evidence="2">PIH1 domain-containing protein 1</fullName>
    </recommendedName>
</protein>
<dbReference type="PANTHER" id="PTHR22997:SF0">
    <property type="entry name" value="PIH1 DOMAIN-CONTAINING PROTEIN 1"/>
    <property type="match status" value="1"/>
</dbReference>
<evidence type="ECO:0000259" key="4">
    <source>
        <dbReference type="Pfam" id="PF08190"/>
    </source>
</evidence>
<dbReference type="InterPro" id="IPR041442">
    <property type="entry name" value="PIH1D1/2/3_CS-like"/>
</dbReference>
<dbReference type="AlphaFoldDB" id="A0ABD1ES68"/>
<dbReference type="PANTHER" id="PTHR22997">
    <property type="entry name" value="PIH1 DOMAIN-CONTAINING PROTEIN 1"/>
    <property type="match status" value="1"/>
</dbReference>
<organism evidence="6 7">
    <name type="scientific">Hypothenemus hampei</name>
    <name type="common">Coffee berry borer</name>
    <dbReference type="NCBI Taxonomy" id="57062"/>
    <lineage>
        <taxon>Eukaryota</taxon>
        <taxon>Metazoa</taxon>
        <taxon>Ecdysozoa</taxon>
        <taxon>Arthropoda</taxon>
        <taxon>Hexapoda</taxon>
        <taxon>Insecta</taxon>
        <taxon>Pterygota</taxon>
        <taxon>Neoptera</taxon>
        <taxon>Endopterygota</taxon>
        <taxon>Coleoptera</taxon>
        <taxon>Polyphaga</taxon>
        <taxon>Cucujiformia</taxon>
        <taxon>Curculionidae</taxon>
        <taxon>Scolytinae</taxon>
        <taxon>Hypothenemus</taxon>
    </lineage>
</organism>
<dbReference type="Pfam" id="PF08190">
    <property type="entry name" value="PIH1"/>
    <property type="match status" value="1"/>
</dbReference>
<dbReference type="InterPro" id="IPR050734">
    <property type="entry name" value="PIH1/Kintoun_subfamily"/>
</dbReference>
<comment type="caution">
    <text evidence="6">The sequence shown here is derived from an EMBL/GenBank/DDBJ whole genome shotgun (WGS) entry which is preliminary data.</text>
</comment>
<evidence type="ECO:0000256" key="1">
    <source>
        <dbReference type="ARBA" id="ARBA00008511"/>
    </source>
</evidence>
<proteinExistence type="inferred from homology"/>
<gene>
    <name evidence="6" type="ORF">ABEB36_009119</name>
</gene>
<dbReference type="EMBL" id="JBDJPC010000006">
    <property type="protein sequence ID" value="KAL1498300.1"/>
    <property type="molecule type" value="Genomic_DNA"/>
</dbReference>
<feature type="domain" description="PIH1 N-terminal" evidence="4">
    <location>
        <begin position="39"/>
        <end position="185"/>
    </location>
</feature>